<keyword evidence="1 5" id="KW-0699">rRNA-binding</keyword>
<dbReference type="EMBL" id="JBHTBS010000006">
    <property type="protein sequence ID" value="MFC7338131.1"/>
    <property type="molecule type" value="Genomic_DNA"/>
</dbReference>
<dbReference type="InterPro" id="IPR037121">
    <property type="entry name" value="Ribosomal_bL25_C"/>
</dbReference>
<comment type="subunit">
    <text evidence="5">Part of the 50S ribosomal subunit; part of the 5S rRNA/L5/L18/L25 subcomplex. Contacts the 5S rRNA. Binds to the 5S rRNA independently of L5 and L18.</text>
</comment>
<dbReference type="InterPro" id="IPR001021">
    <property type="entry name" value="Ribosomal_bL25_long"/>
</dbReference>
<dbReference type="SUPFAM" id="SSF50715">
    <property type="entry name" value="Ribosomal protein L25-like"/>
    <property type="match status" value="1"/>
</dbReference>
<dbReference type="Pfam" id="PF14693">
    <property type="entry name" value="Ribosomal_TL5_C"/>
    <property type="match status" value="1"/>
</dbReference>
<dbReference type="Proteomes" id="UP001596472">
    <property type="component" value="Unassembled WGS sequence"/>
</dbReference>
<evidence type="ECO:0000259" key="8">
    <source>
        <dbReference type="Pfam" id="PF14693"/>
    </source>
</evidence>
<evidence type="ECO:0000256" key="4">
    <source>
        <dbReference type="ARBA" id="ARBA00023274"/>
    </source>
</evidence>
<evidence type="ECO:0000313" key="9">
    <source>
        <dbReference type="EMBL" id="MFC7338131.1"/>
    </source>
</evidence>
<dbReference type="NCBIfam" id="TIGR00731">
    <property type="entry name" value="bL25_bact_ctc"/>
    <property type="match status" value="1"/>
</dbReference>
<dbReference type="InterPro" id="IPR029751">
    <property type="entry name" value="Ribosomal_L25_dom"/>
</dbReference>
<evidence type="ECO:0000256" key="1">
    <source>
        <dbReference type="ARBA" id="ARBA00022730"/>
    </source>
</evidence>
<feature type="compositionally biased region" description="Low complexity" evidence="6">
    <location>
        <begin position="197"/>
        <end position="210"/>
    </location>
</feature>
<evidence type="ECO:0000256" key="3">
    <source>
        <dbReference type="ARBA" id="ARBA00022980"/>
    </source>
</evidence>
<evidence type="ECO:0000256" key="6">
    <source>
        <dbReference type="SAM" id="MobiDB-lite"/>
    </source>
</evidence>
<keyword evidence="4 5" id="KW-0687">Ribonucleoprotein</keyword>
<name>A0ABW2L6V7_9BACT</name>
<dbReference type="PANTHER" id="PTHR33284">
    <property type="entry name" value="RIBOSOMAL PROTEIN L25/GLN-TRNA SYNTHETASE, ANTI-CODON-BINDING DOMAIN-CONTAINING PROTEIN"/>
    <property type="match status" value="1"/>
</dbReference>
<dbReference type="RefSeq" id="WP_379713105.1">
    <property type="nucleotide sequence ID" value="NZ_JBHTBS010000006.1"/>
</dbReference>
<dbReference type="InterPro" id="IPR011035">
    <property type="entry name" value="Ribosomal_bL25/Gln-tRNA_synth"/>
</dbReference>
<dbReference type="InterPro" id="IPR020057">
    <property type="entry name" value="Ribosomal_bL25_b-dom"/>
</dbReference>
<keyword evidence="10" id="KW-1185">Reference proteome</keyword>
<dbReference type="CDD" id="cd00495">
    <property type="entry name" value="Ribosomal_L25_TL5_CTC"/>
    <property type="match status" value="1"/>
</dbReference>
<comment type="caution">
    <text evidence="9">The sequence shown here is derived from an EMBL/GenBank/DDBJ whole genome shotgun (WGS) entry which is preliminary data.</text>
</comment>
<evidence type="ECO:0000313" key="10">
    <source>
        <dbReference type="Proteomes" id="UP001596472"/>
    </source>
</evidence>
<evidence type="ECO:0000256" key="5">
    <source>
        <dbReference type="HAMAP-Rule" id="MF_01334"/>
    </source>
</evidence>
<organism evidence="9 10">
    <name type="scientific">Haloferula chungangensis</name>
    <dbReference type="NCBI Taxonomy" id="1048331"/>
    <lineage>
        <taxon>Bacteria</taxon>
        <taxon>Pseudomonadati</taxon>
        <taxon>Verrucomicrobiota</taxon>
        <taxon>Verrucomicrobiia</taxon>
        <taxon>Verrucomicrobiales</taxon>
        <taxon>Verrucomicrobiaceae</taxon>
        <taxon>Haloferula</taxon>
    </lineage>
</organism>
<dbReference type="HAMAP" id="MF_01334">
    <property type="entry name" value="Ribosomal_bL25_CTC"/>
    <property type="match status" value="1"/>
</dbReference>
<reference evidence="10" key="1">
    <citation type="journal article" date="2019" name="Int. J. Syst. Evol. Microbiol.">
        <title>The Global Catalogue of Microorganisms (GCM) 10K type strain sequencing project: providing services to taxonomists for standard genome sequencing and annotation.</title>
        <authorList>
            <consortium name="The Broad Institute Genomics Platform"/>
            <consortium name="The Broad Institute Genome Sequencing Center for Infectious Disease"/>
            <person name="Wu L."/>
            <person name="Ma J."/>
        </authorList>
    </citation>
    <scope>NUCLEOTIDE SEQUENCE [LARGE SCALE GENOMIC DNA]</scope>
    <source>
        <strain evidence="10">CGMCC 4.1467</strain>
    </source>
</reference>
<protein>
    <recommendedName>
        <fullName evidence="5">Large ribosomal subunit protein bL25</fullName>
    </recommendedName>
    <alternativeName>
        <fullName evidence="5">General stress protein CTC</fullName>
    </alternativeName>
</protein>
<feature type="domain" description="Large ribosomal subunit protein bL25 L25" evidence="7">
    <location>
        <begin position="7"/>
        <end position="95"/>
    </location>
</feature>
<dbReference type="InterPro" id="IPR020056">
    <property type="entry name" value="Rbsml_bL25/Gln-tRNA_synth_N"/>
</dbReference>
<evidence type="ECO:0000259" key="7">
    <source>
        <dbReference type="Pfam" id="PF01386"/>
    </source>
</evidence>
<dbReference type="Gene3D" id="2.40.240.10">
    <property type="entry name" value="Ribosomal Protein L25, Chain P"/>
    <property type="match status" value="1"/>
</dbReference>
<accession>A0ABW2L6V7</accession>
<dbReference type="Pfam" id="PF01386">
    <property type="entry name" value="Ribosomal_L25p"/>
    <property type="match status" value="1"/>
</dbReference>
<keyword evidence="3 5" id="KW-0689">Ribosomal protein</keyword>
<comment type="function">
    <text evidence="5">This is one of the proteins that binds to the 5S RNA in the ribosome where it forms part of the central protuberance.</text>
</comment>
<gene>
    <name evidence="5" type="primary">rplY</name>
    <name evidence="5" type="synonym">ctc</name>
    <name evidence="9" type="ORF">ACFQY0_13135</name>
</gene>
<dbReference type="Gene3D" id="2.170.120.20">
    <property type="entry name" value="Ribosomal protein L25, beta domain"/>
    <property type="match status" value="1"/>
</dbReference>
<sequence>MAKKQTLHAEPRIRTGSGVLKQMRREGWLPCVVYGKGAENQNLKINAKAFRELLAHSTSESFIVNLEVADGKPSLAQLKSVQHDPLSGDPLHIDFLAVDLKSEITASIPVHLSGDAPGIKAGGVLEQGHHTLDITCSAANLPDSLEFDISAMEVGDSLHVGDVKFPEGVTPNYEADVVIAHIGSPRVEEGAADDEAAAPAAEEAAAPAEA</sequence>
<feature type="region of interest" description="Disordered" evidence="6">
    <location>
        <begin position="186"/>
        <end position="210"/>
    </location>
</feature>
<evidence type="ECO:0000256" key="2">
    <source>
        <dbReference type="ARBA" id="ARBA00022884"/>
    </source>
</evidence>
<dbReference type="PANTHER" id="PTHR33284:SF1">
    <property type="entry name" value="RIBOSOMAL PROTEIN L25_GLN-TRNA SYNTHETASE, ANTI-CODON-BINDING DOMAIN-CONTAINING PROTEIN"/>
    <property type="match status" value="1"/>
</dbReference>
<feature type="domain" description="Large ribosomal subunit protein bL25 beta" evidence="8">
    <location>
        <begin position="103"/>
        <end position="186"/>
    </location>
</feature>
<dbReference type="InterPro" id="IPR020930">
    <property type="entry name" value="Ribosomal_uL5_bac-type"/>
</dbReference>
<keyword evidence="2 5" id="KW-0694">RNA-binding</keyword>
<comment type="similarity">
    <text evidence="5">Belongs to the bacterial ribosomal protein bL25 family. CTC subfamily.</text>
</comment>
<proteinExistence type="inferred from homology"/>
<dbReference type="GO" id="GO:0005840">
    <property type="term" value="C:ribosome"/>
    <property type="evidence" value="ECO:0007669"/>
    <property type="project" value="UniProtKB-KW"/>
</dbReference>